<sequence>MSEKLVNLEYYPIEAAHQAVIELARAGAFNGSSDKGGSFVVAFEKIKDCFVELSKIEKSKKE</sequence>
<dbReference type="AlphaFoldDB" id="M1SIS9"/>
<dbReference type="EMBL" id="CP004345">
    <property type="protein sequence ID" value="AGG31978.1"/>
    <property type="molecule type" value="Genomic_DNA"/>
</dbReference>
<name>M1SIS9_MORMO</name>
<evidence type="ECO:0000313" key="2">
    <source>
        <dbReference type="Proteomes" id="UP000011834"/>
    </source>
</evidence>
<evidence type="ECO:0000313" key="1">
    <source>
        <dbReference type="EMBL" id="AGG31978.1"/>
    </source>
</evidence>
<reference evidence="1 2" key="1">
    <citation type="journal article" date="2012" name="BMC Genomics">
        <title>Whole-genome sequencing and identification of Morganella morganii KT pathogenicity-related genes.</title>
        <authorList>
            <person name="Chen Y.T."/>
            <person name="Peng H.L."/>
            <person name="Shia W.C."/>
            <person name="Hsu F.R."/>
            <person name="Ken C.F."/>
            <person name="Tsao Y.M."/>
            <person name="Chen C.H."/>
            <person name="Liu C.E."/>
            <person name="Hsieh M.F."/>
            <person name="Chen H.C."/>
            <person name="Tang C.Y."/>
            <person name="Ku T.H."/>
        </authorList>
    </citation>
    <scope>NUCLEOTIDE SEQUENCE [LARGE SCALE GENOMIC DNA]</scope>
    <source>
        <strain evidence="1 2">KT</strain>
    </source>
</reference>
<accession>M1SIS9</accession>
<proteinExistence type="predicted"/>
<gene>
    <name evidence="1" type="ORF">MU9_2933</name>
</gene>
<dbReference type="KEGG" id="mmk:MU9_2933"/>
<dbReference type="RefSeq" id="WP_015422891.1">
    <property type="nucleotide sequence ID" value="NC_020418.1"/>
</dbReference>
<keyword evidence="2" id="KW-1185">Reference proteome</keyword>
<dbReference type="HOGENOM" id="CLU_2899297_0_0_6"/>
<dbReference type="Proteomes" id="UP000011834">
    <property type="component" value="Chromosome"/>
</dbReference>
<protein>
    <submittedName>
        <fullName evidence="1">Uncharacterized protein</fullName>
    </submittedName>
</protein>
<organism evidence="1 2">
    <name type="scientific">Morganella morganii subsp. morganii KT</name>
    <dbReference type="NCBI Taxonomy" id="1124991"/>
    <lineage>
        <taxon>Bacteria</taxon>
        <taxon>Pseudomonadati</taxon>
        <taxon>Pseudomonadota</taxon>
        <taxon>Gammaproteobacteria</taxon>
        <taxon>Enterobacterales</taxon>
        <taxon>Morganellaceae</taxon>
        <taxon>Morganella</taxon>
    </lineage>
</organism>